<reference evidence="2" key="1">
    <citation type="submission" date="2016-11" db="EMBL/GenBank/DDBJ databases">
        <authorList>
            <person name="Varghese N."/>
            <person name="Submissions S."/>
        </authorList>
    </citation>
    <scope>NUCLEOTIDE SEQUENCE [LARGE SCALE GENOMIC DNA]</scope>
    <source>
        <strain evidence="2">DSM 21264</strain>
    </source>
</reference>
<gene>
    <name evidence="1" type="ORF">SAMN02745781_01494</name>
</gene>
<name>A0A1M4YYT5_VIBGA</name>
<keyword evidence="2" id="KW-1185">Reference proteome</keyword>
<dbReference type="EMBL" id="FQUH01000005">
    <property type="protein sequence ID" value="SHF10875.1"/>
    <property type="molecule type" value="Genomic_DNA"/>
</dbReference>
<proteinExistence type="predicted"/>
<protein>
    <submittedName>
        <fullName evidence="1">Uncharacterized protein</fullName>
    </submittedName>
</protein>
<dbReference type="AlphaFoldDB" id="A0A1M4YYT5"/>
<evidence type="ECO:0000313" key="2">
    <source>
        <dbReference type="Proteomes" id="UP000184159"/>
    </source>
</evidence>
<organism evidence="1 2">
    <name type="scientific">Vibrio gazogenes DSM 21264 = NBRC 103151</name>
    <dbReference type="NCBI Taxonomy" id="1123492"/>
    <lineage>
        <taxon>Bacteria</taxon>
        <taxon>Pseudomonadati</taxon>
        <taxon>Pseudomonadota</taxon>
        <taxon>Gammaproteobacteria</taxon>
        <taxon>Vibrionales</taxon>
        <taxon>Vibrionaceae</taxon>
        <taxon>Vibrio</taxon>
    </lineage>
</organism>
<evidence type="ECO:0000313" key="1">
    <source>
        <dbReference type="EMBL" id="SHF10875.1"/>
    </source>
</evidence>
<sequence length="47" mass="5377">MVHVDRYTSHDLPWLNARQIAAKTITKGQQPLRKGNYINIPNTTLAM</sequence>
<feature type="non-terminal residue" evidence="1">
    <location>
        <position position="47"/>
    </location>
</feature>
<accession>A0A1M4YYT5</accession>
<dbReference type="Proteomes" id="UP000184159">
    <property type="component" value="Unassembled WGS sequence"/>
</dbReference>